<evidence type="ECO:0000313" key="3">
    <source>
        <dbReference type="Proteomes" id="UP000617634"/>
    </source>
</evidence>
<feature type="transmembrane region" description="Helical" evidence="1">
    <location>
        <begin position="21"/>
        <end position="39"/>
    </location>
</feature>
<gene>
    <name evidence="2" type="ORF">I5E68_17105</name>
</gene>
<reference evidence="2" key="1">
    <citation type="submission" date="2020-11" db="EMBL/GenBank/DDBJ databases">
        <title>Novosphingobium aureum sp. nov., a marine bacterium isolated from sediment of a salt flat.</title>
        <authorList>
            <person name="Yoo Y."/>
            <person name="Kim J.-J."/>
        </authorList>
    </citation>
    <scope>NUCLEOTIDE SEQUENCE</scope>
    <source>
        <strain evidence="2">YJ-S2-02</strain>
    </source>
</reference>
<keyword evidence="1" id="KW-0472">Membrane</keyword>
<dbReference type="RefSeq" id="WP_197166913.1">
    <property type="nucleotide sequence ID" value="NZ_JADZGI010000004.1"/>
</dbReference>
<comment type="caution">
    <text evidence="2">The sequence shown here is derived from an EMBL/GenBank/DDBJ whole genome shotgun (WGS) entry which is preliminary data.</text>
</comment>
<keyword evidence="3" id="KW-1185">Reference proteome</keyword>
<evidence type="ECO:0000313" key="2">
    <source>
        <dbReference type="EMBL" id="MBH0114669.1"/>
    </source>
</evidence>
<accession>A0A931MMQ6</accession>
<dbReference type="Proteomes" id="UP000617634">
    <property type="component" value="Unassembled WGS sequence"/>
</dbReference>
<keyword evidence="1" id="KW-0812">Transmembrane</keyword>
<keyword evidence="1" id="KW-1133">Transmembrane helix</keyword>
<proteinExistence type="predicted"/>
<sequence>MTQQLTGSAMLRHLKTEFARFFALGFAGGAVLVFGVMAADAPGSLASSVVPPAEAASTR</sequence>
<dbReference type="AlphaFoldDB" id="A0A931MMQ6"/>
<evidence type="ECO:0000256" key="1">
    <source>
        <dbReference type="SAM" id="Phobius"/>
    </source>
</evidence>
<dbReference type="EMBL" id="JADZGI010000004">
    <property type="protein sequence ID" value="MBH0114669.1"/>
    <property type="molecule type" value="Genomic_DNA"/>
</dbReference>
<organism evidence="2 3">
    <name type="scientific">Novosphingobium aureum</name>
    <dbReference type="NCBI Taxonomy" id="2792964"/>
    <lineage>
        <taxon>Bacteria</taxon>
        <taxon>Pseudomonadati</taxon>
        <taxon>Pseudomonadota</taxon>
        <taxon>Alphaproteobacteria</taxon>
        <taxon>Sphingomonadales</taxon>
        <taxon>Sphingomonadaceae</taxon>
        <taxon>Novosphingobium</taxon>
    </lineage>
</organism>
<protein>
    <submittedName>
        <fullName evidence="2">Uncharacterized protein</fullName>
    </submittedName>
</protein>
<name>A0A931MMQ6_9SPHN</name>